<protein>
    <recommendedName>
        <fullName evidence="3">Peptidase S24/S26A/S26B/S26C domain-containing protein</fullName>
    </recommendedName>
</protein>
<dbReference type="Proteomes" id="UP000292627">
    <property type="component" value="Unassembled WGS sequence"/>
</dbReference>
<sequence>MNIQTHGMLETHPSVLFPLPAGDYAHVLVRDYCNAPKYVPGDVLLVNLGVTKFLADGLYAVEFAGQQLIRYLRAQGGPLQLFCGSTPSIFTAVTPDSCRVLGMIESAAKVRRVG</sequence>
<accession>A0A4Q8L9Y8</accession>
<name>A0A4Q8L9Y8_9GAMM</name>
<evidence type="ECO:0000313" key="2">
    <source>
        <dbReference type="Proteomes" id="UP000292627"/>
    </source>
</evidence>
<organism evidence="1 2">
    <name type="scientific">Pseudoxanthomonas winnipegensis</name>
    <dbReference type="NCBI Taxonomy" id="2480810"/>
    <lineage>
        <taxon>Bacteria</taxon>
        <taxon>Pseudomonadati</taxon>
        <taxon>Pseudomonadota</taxon>
        <taxon>Gammaproteobacteria</taxon>
        <taxon>Lysobacterales</taxon>
        <taxon>Lysobacteraceae</taxon>
        <taxon>Pseudoxanthomonas</taxon>
    </lineage>
</organism>
<gene>
    <name evidence="1" type="ORF">EA660_08200</name>
</gene>
<evidence type="ECO:0008006" key="3">
    <source>
        <dbReference type="Google" id="ProtNLM"/>
    </source>
</evidence>
<proteinExistence type="predicted"/>
<dbReference type="RefSeq" id="WP_130551065.1">
    <property type="nucleotide sequence ID" value="NZ_SHLZ01000012.1"/>
</dbReference>
<dbReference type="EMBL" id="SHMC01000003">
    <property type="protein sequence ID" value="TAA25431.1"/>
    <property type="molecule type" value="Genomic_DNA"/>
</dbReference>
<dbReference type="AlphaFoldDB" id="A0A4Q8L9Y8"/>
<comment type="caution">
    <text evidence="1">The sequence shown here is derived from an EMBL/GenBank/DDBJ whole genome shotgun (WGS) entry which is preliminary data.</text>
</comment>
<evidence type="ECO:0000313" key="1">
    <source>
        <dbReference type="EMBL" id="TAA25431.1"/>
    </source>
</evidence>
<reference evidence="1 2" key="1">
    <citation type="submission" date="2019-02" db="EMBL/GenBank/DDBJ databases">
        <title>WGS of Pseudoxanthomonas species novum from clinical isolates.</title>
        <authorList>
            <person name="Bernier A.-M."/>
            <person name="Bernard K."/>
            <person name="Vachon A."/>
        </authorList>
    </citation>
    <scope>NUCLEOTIDE SEQUENCE [LARGE SCALE GENOMIC DNA]</scope>
    <source>
        <strain evidence="1 2">NML171200</strain>
    </source>
</reference>